<dbReference type="PROSITE" id="PS00086">
    <property type="entry name" value="CYTOCHROME_P450"/>
    <property type="match status" value="1"/>
</dbReference>
<dbReference type="PANTHER" id="PTHR24287">
    <property type="entry name" value="P450, PUTATIVE (EUROFUNG)-RELATED"/>
    <property type="match status" value="1"/>
</dbReference>
<evidence type="ECO:0000256" key="5">
    <source>
        <dbReference type="ARBA" id="ARBA00023004"/>
    </source>
</evidence>
<proteinExistence type="inferred from homology"/>
<comment type="caution">
    <text evidence="8">The sequence shown here is derived from an EMBL/GenBank/DDBJ whole genome shotgun (WGS) entry which is preliminary data.</text>
</comment>
<dbReference type="InterPro" id="IPR001128">
    <property type="entry name" value="Cyt_P450"/>
</dbReference>
<dbReference type="SUPFAM" id="SSF48264">
    <property type="entry name" value="Cytochrome P450"/>
    <property type="match status" value="1"/>
</dbReference>
<comment type="similarity">
    <text evidence="2 7">Belongs to the cytochrome P450 family.</text>
</comment>
<evidence type="ECO:0000256" key="3">
    <source>
        <dbReference type="ARBA" id="ARBA00022723"/>
    </source>
</evidence>
<dbReference type="OrthoDB" id="1470350at2759"/>
<dbReference type="Gene3D" id="1.10.630.10">
    <property type="entry name" value="Cytochrome P450"/>
    <property type="match status" value="1"/>
</dbReference>
<dbReference type="AlphaFoldDB" id="A0A8T9C5D5"/>
<evidence type="ECO:0000313" key="8">
    <source>
        <dbReference type="EMBL" id="TVY73557.1"/>
    </source>
</evidence>
<evidence type="ECO:0000256" key="1">
    <source>
        <dbReference type="ARBA" id="ARBA00001971"/>
    </source>
</evidence>
<organism evidence="8 9">
    <name type="scientific">Lachnellula suecica</name>
    <dbReference type="NCBI Taxonomy" id="602035"/>
    <lineage>
        <taxon>Eukaryota</taxon>
        <taxon>Fungi</taxon>
        <taxon>Dikarya</taxon>
        <taxon>Ascomycota</taxon>
        <taxon>Pezizomycotina</taxon>
        <taxon>Leotiomycetes</taxon>
        <taxon>Helotiales</taxon>
        <taxon>Lachnaceae</taxon>
        <taxon>Lachnellula</taxon>
    </lineage>
</organism>
<evidence type="ECO:0000313" key="9">
    <source>
        <dbReference type="Proteomes" id="UP000469558"/>
    </source>
</evidence>
<accession>A0A8T9C5D5</accession>
<dbReference type="GO" id="GO:0004497">
    <property type="term" value="F:monooxygenase activity"/>
    <property type="evidence" value="ECO:0007669"/>
    <property type="project" value="UniProtKB-KW"/>
</dbReference>
<dbReference type="InterPro" id="IPR036396">
    <property type="entry name" value="Cyt_P450_sf"/>
</dbReference>
<dbReference type="GO" id="GO:0020037">
    <property type="term" value="F:heme binding"/>
    <property type="evidence" value="ECO:0007669"/>
    <property type="project" value="InterPro"/>
</dbReference>
<protein>
    <submittedName>
        <fullName evidence="8">Cytochrome P450 monooxygenase lepH</fullName>
    </submittedName>
</protein>
<dbReference type="InterPro" id="IPR017972">
    <property type="entry name" value="Cyt_P450_CS"/>
</dbReference>
<dbReference type="EMBL" id="QGMK01001048">
    <property type="protein sequence ID" value="TVY73557.1"/>
    <property type="molecule type" value="Genomic_DNA"/>
</dbReference>
<dbReference type="GO" id="GO:0016705">
    <property type="term" value="F:oxidoreductase activity, acting on paired donors, with incorporation or reduction of molecular oxygen"/>
    <property type="evidence" value="ECO:0007669"/>
    <property type="project" value="InterPro"/>
</dbReference>
<dbReference type="InterPro" id="IPR047146">
    <property type="entry name" value="Cyt_P450_E_CYP52_fungi"/>
</dbReference>
<keyword evidence="3 7" id="KW-0479">Metal-binding</keyword>
<sequence length="500" mass="56204">MDAIKSAIIGASLIALWYFFSRSKANRIAHQQGCEPPPKYPHKDPFFGLDYILGTHFDMPSISHNHLRYGNTFQTNLMGGVQLNTCSPQNARSIIGLNKQWGVESLRLPGMDLFCGKGIITSDGTQWEHSKDLLKYMFRTTNIVKFSAVDLAVEDLLQRIPNDGTTFLHTATHFLLGFSALSETRDSENIFGDVESFTNDFHDSMFLCGMRIVLGFFRFLIPRRKFEKAFKSSHQFLDFYINRAFDTKRSRESENGPDSDQKSTSLIEGLVYQTNDKIEIRNQTLQMLMAASDTVSILLSNSTFLLSRNPQVWKDLRAESLSRSSEALTVQTLNAPGLLRNVLFEGILLSLTSYRLLKVKALRLYPVFPVLGRVALVDTTLPVGGGSAGNSPIFVPSGTRADVSFYTMFRDKSIFGPDADQFVPSRWETLKPDQWEFLPFGRGPRVCVGRKNALLEASYVLMVLAGKFARIESRDDKDYKAHMKLTCGNGNGCKVALFEN</sequence>
<dbReference type="Pfam" id="PF00067">
    <property type="entry name" value="p450"/>
    <property type="match status" value="1"/>
</dbReference>
<keyword evidence="4 7" id="KW-0560">Oxidoreductase</keyword>
<dbReference type="Proteomes" id="UP000469558">
    <property type="component" value="Unassembled WGS sequence"/>
</dbReference>
<evidence type="ECO:0000256" key="7">
    <source>
        <dbReference type="RuleBase" id="RU000461"/>
    </source>
</evidence>
<keyword evidence="6 7" id="KW-0503">Monooxygenase</keyword>
<evidence type="ECO:0000256" key="4">
    <source>
        <dbReference type="ARBA" id="ARBA00023002"/>
    </source>
</evidence>
<name>A0A8T9C5D5_9HELO</name>
<reference evidence="8 9" key="1">
    <citation type="submission" date="2018-05" db="EMBL/GenBank/DDBJ databases">
        <title>Genome sequencing and assembly of the regulated plant pathogen Lachnellula willkommii and related sister species for the development of diagnostic species identification markers.</title>
        <authorList>
            <person name="Giroux E."/>
            <person name="Bilodeau G."/>
        </authorList>
    </citation>
    <scope>NUCLEOTIDE SEQUENCE [LARGE SCALE GENOMIC DNA]</scope>
    <source>
        <strain evidence="8 9">CBS 268.59</strain>
    </source>
</reference>
<dbReference type="PANTHER" id="PTHR24287:SF17">
    <property type="entry name" value="P450, PUTATIVE (EUROFUNG)-RELATED"/>
    <property type="match status" value="1"/>
</dbReference>
<comment type="cofactor">
    <cofactor evidence="1">
        <name>heme</name>
        <dbReference type="ChEBI" id="CHEBI:30413"/>
    </cofactor>
</comment>
<dbReference type="PRINTS" id="PR00385">
    <property type="entry name" value="P450"/>
</dbReference>
<keyword evidence="9" id="KW-1185">Reference proteome</keyword>
<keyword evidence="7" id="KW-0349">Heme</keyword>
<dbReference type="GO" id="GO:0005506">
    <property type="term" value="F:iron ion binding"/>
    <property type="evidence" value="ECO:0007669"/>
    <property type="project" value="InterPro"/>
</dbReference>
<evidence type="ECO:0000256" key="6">
    <source>
        <dbReference type="ARBA" id="ARBA00023033"/>
    </source>
</evidence>
<evidence type="ECO:0000256" key="2">
    <source>
        <dbReference type="ARBA" id="ARBA00010617"/>
    </source>
</evidence>
<keyword evidence="5 7" id="KW-0408">Iron</keyword>
<gene>
    <name evidence="8" type="primary">lepH_5</name>
    <name evidence="8" type="ORF">LSUE1_G006062</name>
</gene>